<keyword evidence="5" id="KW-1185">Reference proteome</keyword>
<dbReference type="AlphaFoldDB" id="A0A1H0WQV1"/>
<keyword evidence="2" id="KW-1133">Transmembrane helix</keyword>
<dbReference type="EMBL" id="FNJU01000013">
    <property type="protein sequence ID" value="SDP93001.1"/>
    <property type="molecule type" value="Genomic_DNA"/>
</dbReference>
<evidence type="ECO:0000256" key="2">
    <source>
        <dbReference type="SAM" id="Phobius"/>
    </source>
</evidence>
<keyword evidence="2" id="KW-0812">Transmembrane</keyword>
<dbReference type="InterPro" id="IPR051311">
    <property type="entry name" value="DedA_domain"/>
</dbReference>
<dbReference type="OrthoDB" id="9782291at2"/>
<dbReference type="GO" id="GO:0005886">
    <property type="term" value="C:plasma membrane"/>
    <property type="evidence" value="ECO:0007669"/>
    <property type="project" value="TreeGrafter"/>
</dbReference>
<evidence type="ECO:0000313" key="5">
    <source>
        <dbReference type="Proteomes" id="UP000199159"/>
    </source>
</evidence>
<dbReference type="Pfam" id="PF09335">
    <property type="entry name" value="VTT_dom"/>
    <property type="match status" value="1"/>
</dbReference>
<proteinExistence type="inferred from homology"/>
<reference evidence="5" key="1">
    <citation type="submission" date="2016-10" db="EMBL/GenBank/DDBJ databases">
        <authorList>
            <person name="Varghese N."/>
            <person name="Submissions S."/>
        </authorList>
    </citation>
    <scope>NUCLEOTIDE SEQUENCE [LARGE SCALE GENOMIC DNA]</scope>
    <source>
        <strain evidence="5">IBRC-M10078</strain>
    </source>
</reference>
<dbReference type="PANTHER" id="PTHR42709:SF9">
    <property type="entry name" value="ALKALINE PHOSPHATASE LIKE PROTEIN"/>
    <property type="match status" value="1"/>
</dbReference>
<dbReference type="InterPro" id="IPR032816">
    <property type="entry name" value="VTT_dom"/>
</dbReference>
<comment type="similarity">
    <text evidence="1">Belongs to the DedA family.</text>
</comment>
<evidence type="ECO:0000256" key="1">
    <source>
        <dbReference type="ARBA" id="ARBA00010792"/>
    </source>
</evidence>
<accession>A0A1H0WQV1</accession>
<dbReference type="PANTHER" id="PTHR42709">
    <property type="entry name" value="ALKALINE PHOSPHATASE LIKE PROTEIN"/>
    <property type="match status" value="1"/>
</dbReference>
<dbReference type="RefSeq" id="WP_090858424.1">
    <property type="nucleotide sequence ID" value="NZ_FNJU01000013.1"/>
</dbReference>
<name>A0A1H0WQV1_9BACI</name>
<feature type="domain" description="VTT" evidence="3">
    <location>
        <begin position="31"/>
        <end position="156"/>
    </location>
</feature>
<sequence length="208" mass="24065">MELEAIINQIEQYGYFGLFLWLWIGVLGIPIPNEIITMSVGYAGSEEFLDSSYLFGCTYLGLLAANTTSYVFGRIAGKPVISLLSKRKRSKKYIEKSMLLINKYRTFSLVMSYFLPGLRTMVPLLFGISGLKFFKFATISYTTIFIWTTIYFTLGRLLGDKVYMLMDSDYQVLFFTIVTVGLACFVFWKYLKYKQKMRLKLSGEEMHH</sequence>
<evidence type="ECO:0000313" key="4">
    <source>
        <dbReference type="EMBL" id="SDP93001.1"/>
    </source>
</evidence>
<dbReference type="STRING" id="930152.SAMN05216565_113105"/>
<organism evidence="4 5">
    <name type="scientific">Litchfieldia salsa</name>
    <dbReference type="NCBI Taxonomy" id="930152"/>
    <lineage>
        <taxon>Bacteria</taxon>
        <taxon>Bacillati</taxon>
        <taxon>Bacillota</taxon>
        <taxon>Bacilli</taxon>
        <taxon>Bacillales</taxon>
        <taxon>Bacillaceae</taxon>
        <taxon>Litchfieldia</taxon>
    </lineage>
</organism>
<gene>
    <name evidence="4" type="ORF">SAMN05216565_113105</name>
</gene>
<protein>
    <submittedName>
        <fullName evidence="4">Membrane protein DedA, SNARE-associated domain</fullName>
    </submittedName>
</protein>
<feature type="transmembrane region" description="Helical" evidence="2">
    <location>
        <begin position="136"/>
        <end position="158"/>
    </location>
</feature>
<evidence type="ECO:0000259" key="3">
    <source>
        <dbReference type="Pfam" id="PF09335"/>
    </source>
</evidence>
<feature type="transmembrane region" description="Helical" evidence="2">
    <location>
        <begin position="12"/>
        <end position="32"/>
    </location>
</feature>
<feature type="transmembrane region" description="Helical" evidence="2">
    <location>
        <begin position="170"/>
        <end position="191"/>
    </location>
</feature>
<dbReference type="Proteomes" id="UP000199159">
    <property type="component" value="Unassembled WGS sequence"/>
</dbReference>
<keyword evidence="2" id="KW-0472">Membrane</keyword>